<dbReference type="AlphaFoldDB" id="A0A438EZ81"/>
<evidence type="ECO:0000313" key="2">
    <source>
        <dbReference type="Proteomes" id="UP000288805"/>
    </source>
</evidence>
<dbReference type="EMBL" id="QGNW01001159">
    <property type="protein sequence ID" value="RVW52996.1"/>
    <property type="molecule type" value="Genomic_DNA"/>
</dbReference>
<reference evidence="1 2" key="1">
    <citation type="journal article" date="2018" name="PLoS Genet.">
        <title>Population sequencing reveals clonal diversity and ancestral inbreeding in the grapevine cultivar Chardonnay.</title>
        <authorList>
            <person name="Roach M.J."/>
            <person name="Johnson D.L."/>
            <person name="Bohlmann J."/>
            <person name="van Vuuren H.J."/>
            <person name="Jones S.J."/>
            <person name="Pretorius I.S."/>
            <person name="Schmidt S.A."/>
            <person name="Borneman A.R."/>
        </authorList>
    </citation>
    <scope>NUCLEOTIDE SEQUENCE [LARGE SCALE GENOMIC DNA]</scope>
    <source>
        <strain evidence="2">cv. Chardonnay</strain>
        <tissue evidence="1">Leaf</tissue>
    </source>
</reference>
<proteinExistence type="predicted"/>
<dbReference type="Proteomes" id="UP000288805">
    <property type="component" value="Unassembled WGS sequence"/>
</dbReference>
<evidence type="ECO:0000313" key="1">
    <source>
        <dbReference type="EMBL" id="RVW52996.1"/>
    </source>
</evidence>
<comment type="caution">
    <text evidence="1">The sequence shown here is derived from an EMBL/GenBank/DDBJ whole genome shotgun (WGS) entry which is preliminary data.</text>
</comment>
<protein>
    <submittedName>
        <fullName evidence="1">Uncharacterized protein</fullName>
    </submittedName>
</protein>
<accession>A0A438EZ81</accession>
<organism evidence="1 2">
    <name type="scientific">Vitis vinifera</name>
    <name type="common">Grape</name>
    <dbReference type="NCBI Taxonomy" id="29760"/>
    <lineage>
        <taxon>Eukaryota</taxon>
        <taxon>Viridiplantae</taxon>
        <taxon>Streptophyta</taxon>
        <taxon>Embryophyta</taxon>
        <taxon>Tracheophyta</taxon>
        <taxon>Spermatophyta</taxon>
        <taxon>Magnoliopsida</taxon>
        <taxon>eudicotyledons</taxon>
        <taxon>Gunneridae</taxon>
        <taxon>Pentapetalae</taxon>
        <taxon>rosids</taxon>
        <taxon>Vitales</taxon>
        <taxon>Vitaceae</taxon>
        <taxon>Viteae</taxon>
        <taxon>Vitis</taxon>
    </lineage>
</organism>
<sequence length="75" mass="8659">MADALANLAASLTLLKDETVHVPFWHKWVLPPLLILQQEEVNATSVFTIDSEDWRQPLIDYLEHGKLPDELRHQT</sequence>
<gene>
    <name evidence="1" type="ORF">CK203_072695</name>
</gene>
<name>A0A438EZ81_VITVI</name>